<feature type="transmembrane region" description="Helical" evidence="1">
    <location>
        <begin position="189"/>
        <end position="209"/>
    </location>
</feature>
<keyword evidence="1" id="KW-1133">Transmembrane helix</keyword>
<dbReference type="RefSeq" id="WP_141864976.1">
    <property type="nucleotide sequence ID" value="NZ_BAABAN010000001.1"/>
</dbReference>
<comment type="caution">
    <text evidence="2">The sequence shown here is derived from an EMBL/GenBank/DDBJ whole genome shotgun (WGS) entry which is preliminary data.</text>
</comment>
<keyword evidence="1" id="KW-0812">Transmembrane</keyword>
<dbReference type="OrthoDB" id="3209791at2"/>
<accession>A0A543AP78</accession>
<sequence>MTTTTPQPTLPHRSSFARVPAVFRLQFAVRYSFIWLPMFIFALAWVLGIGIGFFIDSQMPDRIPAEDPIFSTGAAQATIWYLAFMAAYTASHTFPFSLALSYSRRVYVIGTYLAFVVVAAGYGVATMLAYYIERVTEGFGRHIYVFGPPSFENLGGGFGIGMFAAVIVLFFMCFGFFWAILYRRVTIPILWTVIIGVIVAILGTVVVITLNDWWPNIGQWLTNQNAFTLAGWGFLAVILLGAVNYLLIRKATAG</sequence>
<proteinExistence type="predicted"/>
<keyword evidence="1" id="KW-0472">Membrane</keyword>
<feature type="transmembrane region" description="Helical" evidence="1">
    <location>
        <begin position="33"/>
        <end position="55"/>
    </location>
</feature>
<evidence type="ECO:0000313" key="3">
    <source>
        <dbReference type="Proteomes" id="UP000319746"/>
    </source>
</evidence>
<feature type="transmembrane region" description="Helical" evidence="1">
    <location>
        <begin position="158"/>
        <end position="182"/>
    </location>
</feature>
<dbReference type="EMBL" id="VFOU01000001">
    <property type="protein sequence ID" value="TQL74391.1"/>
    <property type="molecule type" value="Genomic_DNA"/>
</dbReference>
<organism evidence="2 3">
    <name type="scientific">Enteractinococcus coprophilus</name>
    <dbReference type="NCBI Taxonomy" id="1027633"/>
    <lineage>
        <taxon>Bacteria</taxon>
        <taxon>Bacillati</taxon>
        <taxon>Actinomycetota</taxon>
        <taxon>Actinomycetes</taxon>
        <taxon>Micrococcales</taxon>
        <taxon>Micrococcaceae</taxon>
    </lineage>
</organism>
<dbReference type="AlphaFoldDB" id="A0A543AP78"/>
<feature type="transmembrane region" description="Helical" evidence="1">
    <location>
        <begin position="112"/>
        <end position="132"/>
    </location>
</feature>
<feature type="transmembrane region" description="Helical" evidence="1">
    <location>
        <begin position="229"/>
        <end position="248"/>
    </location>
</feature>
<keyword evidence="3" id="KW-1185">Reference proteome</keyword>
<evidence type="ECO:0000313" key="2">
    <source>
        <dbReference type="EMBL" id="TQL74391.1"/>
    </source>
</evidence>
<reference evidence="2 3" key="1">
    <citation type="submission" date="2019-06" db="EMBL/GenBank/DDBJ databases">
        <title>Sequencing the genomes of 1000 actinobacteria strains.</title>
        <authorList>
            <person name="Klenk H.-P."/>
        </authorList>
    </citation>
    <scope>NUCLEOTIDE SEQUENCE [LARGE SCALE GENOMIC DNA]</scope>
    <source>
        <strain evidence="2 3">DSM 24083</strain>
    </source>
</reference>
<feature type="transmembrane region" description="Helical" evidence="1">
    <location>
        <begin position="79"/>
        <end position="100"/>
    </location>
</feature>
<name>A0A543AP78_9MICC</name>
<protein>
    <submittedName>
        <fullName evidence="2">Uncharacterized protein</fullName>
    </submittedName>
</protein>
<gene>
    <name evidence="2" type="ORF">FB556_0855</name>
</gene>
<evidence type="ECO:0000256" key="1">
    <source>
        <dbReference type="SAM" id="Phobius"/>
    </source>
</evidence>
<dbReference type="Proteomes" id="UP000319746">
    <property type="component" value="Unassembled WGS sequence"/>
</dbReference>